<evidence type="ECO:0000256" key="6">
    <source>
        <dbReference type="ARBA" id="ARBA00022958"/>
    </source>
</evidence>
<evidence type="ECO:0000313" key="15">
    <source>
        <dbReference type="EMBL" id="MSU06255.1"/>
    </source>
</evidence>
<dbReference type="CDD" id="cd00381">
    <property type="entry name" value="IMPDH"/>
    <property type="match status" value="1"/>
</dbReference>
<dbReference type="AlphaFoldDB" id="A0A7X2PC87"/>
<dbReference type="PANTHER" id="PTHR11911">
    <property type="entry name" value="INOSINE-5-MONOPHOSPHATE DEHYDROGENASE RELATED"/>
    <property type="match status" value="1"/>
</dbReference>
<evidence type="ECO:0000256" key="4">
    <source>
        <dbReference type="ARBA" id="ARBA00022749"/>
    </source>
</evidence>
<keyword evidence="4" id="KW-0332">GMP biosynthesis</keyword>
<dbReference type="PROSITE" id="PS00487">
    <property type="entry name" value="IMP_DH_GMP_RED"/>
    <property type="match status" value="1"/>
</dbReference>
<dbReference type="RefSeq" id="WP_154425226.1">
    <property type="nucleotide sequence ID" value="NZ_JAQYPZ010000236.1"/>
</dbReference>
<keyword evidence="16" id="KW-1185">Reference proteome</keyword>
<evidence type="ECO:0000256" key="11">
    <source>
        <dbReference type="PIRSR" id="PIRSR000130-3"/>
    </source>
</evidence>
<dbReference type="SUPFAM" id="SSF54631">
    <property type="entry name" value="CBS-domain pair"/>
    <property type="match status" value="1"/>
</dbReference>
<evidence type="ECO:0000259" key="14">
    <source>
        <dbReference type="PROSITE" id="PS51371"/>
    </source>
</evidence>
<feature type="binding site" description="in other chain" evidence="12">
    <location>
        <position position="317"/>
    </location>
    <ligand>
        <name>K(+)</name>
        <dbReference type="ChEBI" id="CHEBI:29103"/>
        <note>ligand shared between two tetrameric partners</note>
    </ligand>
</feature>
<dbReference type="InterPro" id="IPR046342">
    <property type="entry name" value="CBS_dom_sf"/>
</dbReference>
<dbReference type="NCBIfam" id="NF005493">
    <property type="entry name" value="PRK07107.1"/>
    <property type="match status" value="1"/>
</dbReference>
<dbReference type="InterPro" id="IPR015875">
    <property type="entry name" value="IMP_DH/GMP_Rdtase_CS"/>
</dbReference>
<dbReference type="SMART" id="SM01240">
    <property type="entry name" value="IMPDH"/>
    <property type="match status" value="1"/>
</dbReference>
<keyword evidence="5" id="KW-0658">Purine biosynthesis</keyword>
<comment type="catalytic activity">
    <reaction evidence="10">
        <text>IMP + NAD(+) + H2O = XMP + NADH + H(+)</text>
        <dbReference type="Rhea" id="RHEA:11708"/>
        <dbReference type="ChEBI" id="CHEBI:15377"/>
        <dbReference type="ChEBI" id="CHEBI:15378"/>
        <dbReference type="ChEBI" id="CHEBI:57464"/>
        <dbReference type="ChEBI" id="CHEBI:57540"/>
        <dbReference type="ChEBI" id="CHEBI:57945"/>
        <dbReference type="ChEBI" id="CHEBI:58053"/>
        <dbReference type="EC" id="1.1.1.205"/>
    </reaction>
</comment>
<dbReference type="CDD" id="cd04601">
    <property type="entry name" value="CBS_pair_IMPDH"/>
    <property type="match status" value="1"/>
</dbReference>
<dbReference type="InterPro" id="IPR001093">
    <property type="entry name" value="IMP_DH_GMPRt"/>
</dbReference>
<sequence length="501" mass="54958">MAFYYEDLSRTFSEFLLVPGYSPETCIPSAVSLKTPLVKYRKGVEEPALTLNVPMVSAIMQSVSGVKMGEALAREGGIAFIFGSQSIEDEAEMVRKVKRSKSGFVESDSNITPDSTLNDVIALSQKTGHSTIAVTDDGTLNGKLLGVVTSRDYRVSRMDGNEKVSSFMTPFEKLIVGKEGITLSEANDMIWEHKLNQLPIITEDGRLSSFVFRKDYSEHKANPNENLDSKKRYIVGAGINTRDYKERVPALVAAGADCLCIDSSEGFSAWQKNTLAWIREQYGDSVKVGAGNVVDAEGFRFLAECGADFVKIGIGGGSICITRETKGIGRGQASAVIDVAKARDEYFKETGIYVPICSDGGIVYDYHMTLALAMGADFLMLGRYFARFDESPSNKVNVNGVYMKEYWGEGSFRARNWQRYDMGGKKNLSFAEGVDSYVPYAGSLHDNLEVTTSKIRSTMCNCGALSLEEFRNKAKLTVISPTSIVEGGAHDVLLKDRSEVK</sequence>
<dbReference type="Pfam" id="PF00478">
    <property type="entry name" value="IMPDH"/>
    <property type="match status" value="1"/>
</dbReference>
<feature type="domain" description="CBS" evidence="14">
    <location>
        <begin position="168"/>
        <end position="229"/>
    </location>
</feature>
<dbReference type="Gene3D" id="3.20.20.70">
    <property type="entry name" value="Aldolase class I"/>
    <property type="match status" value="1"/>
</dbReference>
<dbReference type="GO" id="GO:0006177">
    <property type="term" value="P:GMP biosynthetic process"/>
    <property type="evidence" value="ECO:0007669"/>
    <property type="project" value="UniProtKB-KW"/>
</dbReference>
<reference evidence="15 16" key="1">
    <citation type="submission" date="2019-08" db="EMBL/GenBank/DDBJ databases">
        <title>In-depth cultivation of the pig gut microbiome towards novel bacterial diversity and tailored functional studies.</title>
        <authorList>
            <person name="Wylensek D."/>
            <person name="Hitch T.C.A."/>
            <person name="Clavel T."/>
        </authorList>
    </citation>
    <scope>NUCLEOTIDE SEQUENCE [LARGE SCALE GENOMIC DNA]</scope>
    <source>
        <strain evidence="15 16">NM-380-WT-3C1</strain>
    </source>
</reference>
<evidence type="ECO:0000256" key="10">
    <source>
        <dbReference type="ARBA" id="ARBA00048028"/>
    </source>
</evidence>
<protein>
    <submittedName>
        <fullName evidence="15">IMP dehydrogenase</fullName>
        <ecNumber evidence="15">1.1.1.205</ecNumber>
    </submittedName>
</protein>
<organism evidence="15 16">
    <name type="scientific">Bullifex porci</name>
    <dbReference type="NCBI Taxonomy" id="2606638"/>
    <lineage>
        <taxon>Bacteria</taxon>
        <taxon>Pseudomonadati</taxon>
        <taxon>Spirochaetota</taxon>
        <taxon>Spirochaetia</taxon>
        <taxon>Spirochaetales</taxon>
        <taxon>Spirochaetaceae</taxon>
        <taxon>Bullifex</taxon>
    </lineage>
</organism>
<dbReference type="EMBL" id="VUNN01000008">
    <property type="protein sequence ID" value="MSU06255.1"/>
    <property type="molecule type" value="Genomic_DNA"/>
</dbReference>
<gene>
    <name evidence="15" type="ORF">FYJ80_05610</name>
</gene>
<keyword evidence="7 15" id="KW-0560">Oxidoreductase</keyword>
<comment type="similarity">
    <text evidence="2">Belongs to the IMPDH/GMPR family.</text>
</comment>
<evidence type="ECO:0000256" key="2">
    <source>
        <dbReference type="ARBA" id="ARBA00005502"/>
    </source>
</evidence>
<evidence type="ECO:0000313" key="16">
    <source>
        <dbReference type="Proteomes" id="UP000460549"/>
    </source>
</evidence>
<keyword evidence="6 12" id="KW-0630">Potassium</keyword>
<dbReference type="Proteomes" id="UP000460549">
    <property type="component" value="Unassembled WGS sequence"/>
</dbReference>
<dbReference type="GO" id="GO:0003938">
    <property type="term" value="F:IMP dehydrogenase activity"/>
    <property type="evidence" value="ECO:0007669"/>
    <property type="project" value="UniProtKB-EC"/>
</dbReference>
<keyword evidence="9 13" id="KW-0129">CBS domain</keyword>
<feature type="binding site" evidence="11">
    <location>
        <begin position="262"/>
        <end position="264"/>
    </location>
    <ligand>
        <name>NAD(+)</name>
        <dbReference type="ChEBI" id="CHEBI:57540"/>
    </ligand>
</feature>
<name>A0A7X2PC87_9SPIO</name>
<dbReference type="PIRSF" id="PIRSF000130">
    <property type="entry name" value="IMPDH"/>
    <property type="match status" value="1"/>
</dbReference>
<feature type="domain" description="CBS" evidence="14">
    <location>
        <begin position="104"/>
        <end position="163"/>
    </location>
</feature>
<dbReference type="InterPro" id="IPR005990">
    <property type="entry name" value="IMP_DH"/>
</dbReference>
<evidence type="ECO:0000256" key="8">
    <source>
        <dbReference type="ARBA" id="ARBA00023027"/>
    </source>
</evidence>
<keyword evidence="3" id="KW-0479">Metal-binding</keyword>
<evidence type="ECO:0000256" key="5">
    <source>
        <dbReference type="ARBA" id="ARBA00022755"/>
    </source>
</evidence>
<dbReference type="PROSITE" id="PS51371">
    <property type="entry name" value="CBS"/>
    <property type="match status" value="2"/>
</dbReference>
<evidence type="ECO:0000256" key="12">
    <source>
        <dbReference type="PIRSR" id="PIRSR000130-4"/>
    </source>
</evidence>
<dbReference type="Pfam" id="PF00571">
    <property type="entry name" value="CBS"/>
    <property type="match status" value="1"/>
</dbReference>
<comment type="cofactor">
    <cofactor evidence="1">
        <name>K(+)</name>
        <dbReference type="ChEBI" id="CHEBI:29103"/>
    </cofactor>
</comment>
<evidence type="ECO:0000256" key="1">
    <source>
        <dbReference type="ARBA" id="ARBA00001958"/>
    </source>
</evidence>
<evidence type="ECO:0000256" key="7">
    <source>
        <dbReference type="ARBA" id="ARBA00023002"/>
    </source>
</evidence>
<proteinExistence type="inferred from homology"/>
<keyword evidence="8 11" id="KW-0520">NAD</keyword>
<dbReference type="GO" id="GO:0046872">
    <property type="term" value="F:metal ion binding"/>
    <property type="evidence" value="ECO:0007669"/>
    <property type="project" value="UniProtKB-KW"/>
</dbReference>
<feature type="binding site" evidence="11">
    <location>
        <begin position="313"/>
        <end position="315"/>
    </location>
    <ligand>
        <name>NAD(+)</name>
        <dbReference type="ChEBI" id="CHEBI:57540"/>
    </ligand>
</feature>
<accession>A0A7X2PC87</accession>
<dbReference type="FunFam" id="3.20.20.70:FF:000424">
    <property type="entry name" value="Inosine-5'-monophosphate dehydrogenase 2"/>
    <property type="match status" value="1"/>
</dbReference>
<dbReference type="InterPro" id="IPR000644">
    <property type="entry name" value="CBS_dom"/>
</dbReference>
<feature type="binding site" description="in other chain" evidence="12">
    <location>
        <position position="320"/>
    </location>
    <ligand>
        <name>K(+)</name>
        <dbReference type="ChEBI" id="CHEBI:29103"/>
        <note>ligand shared between two tetrameric partners</note>
    </ligand>
</feature>
<evidence type="ECO:0000256" key="13">
    <source>
        <dbReference type="PROSITE-ProRule" id="PRU00703"/>
    </source>
</evidence>
<dbReference type="GO" id="GO:0006183">
    <property type="term" value="P:GTP biosynthetic process"/>
    <property type="evidence" value="ECO:0007669"/>
    <property type="project" value="TreeGrafter"/>
</dbReference>
<feature type="binding site" description="in other chain" evidence="12">
    <location>
        <position position="315"/>
    </location>
    <ligand>
        <name>K(+)</name>
        <dbReference type="ChEBI" id="CHEBI:29103"/>
        <note>ligand shared between two tetrameric partners</note>
    </ligand>
</feature>
<evidence type="ECO:0000256" key="3">
    <source>
        <dbReference type="ARBA" id="ARBA00022723"/>
    </source>
</evidence>
<dbReference type="PANTHER" id="PTHR11911:SF111">
    <property type="entry name" value="INOSINE-5'-MONOPHOSPHATE DEHYDROGENASE"/>
    <property type="match status" value="1"/>
</dbReference>
<dbReference type="SUPFAM" id="SSF51412">
    <property type="entry name" value="Inosine monophosphate dehydrogenase (IMPDH)"/>
    <property type="match status" value="1"/>
</dbReference>
<dbReference type="EC" id="1.1.1.205" evidence="15"/>
<comment type="caution">
    <text evidence="15">The sequence shown here is derived from an EMBL/GenBank/DDBJ whole genome shotgun (WGS) entry which is preliminary data.</text>
</comment>
<evidence type="ECO:0000256" key="9">
    <source>
        <dbReference type="ARBA" id="ARBA00023122"/>
    </source>
</evidence>
<dbReference type="InterPro" id="IPR013785">
    <property type="entry name" value="Aldolase_TIM"/>
</dbReference>